<accession>A0AA39F605</accession>
<keyword evidence="4" id="KW-1185">Reference proteome</keyword>
<dbReference type="InterPro" id="IPR001509">
    <property type="entry name" value="Epimerase_deHydtase"/>
</dbReference>
<comment type="caution">
    <text evidence="3">The sequence shown here is derived from an EMBL/GenBank/DDBJ whole genome shotgun (WGS) entry which is preliminary data.</text>
</comment>
<dbReference type="AlphaFoldDB" id="A0AA39F605"/>
<dbReference type="InterPro" id="IPR013549">
    <property type="entry name" value="DUF1731"/>
</dbReference>
<reference evidence="3" key="2">
    <citation type="submission" date="2023-03" db="EMBL/GenBank/DDBJ databases">
        <authorList>
            <person name="Inwood S.N."/>
            <person name="Skelly J.G."/>
            <person name="Guhlin J."/>
            <person name="Harrop T.W.R."/>
            <person name="Goldson S.G."/>
            <person name="Dearden P.K."/>
        </authorList>
    </citation>
    <scope>NUCLEOTIDE SEQUENCE</scope>
    <source>
        <strain evidence="3">Lincoln</strain>
        <tissue evidence="3">Whole body</tissue>
    </source>
</reference>
<dbReference type="Proteomes" id="UP001168972">
    <property type="component" value="Unassembled WGS sequence"/>
</dbReference>
<dbReference type="Gene3D" id="3.40.50.720">
    <property type="entry name" value="NAD(P)-binding Rossmann-like Domain"/>
    <property type="match status" value="1"/>
</dbReference>
<proteinExistence type="predicted"/>
<dbReference type="PANTHER" id="PTHR11092">
    <property type="entry name" value="SUGAR NUCLEOTIDE EPIMERASE RELATED"/>
    <property type="match status" value="1"/>
</dbReference>
<dbReference type="NCBIfam" id="TIGR01777">
    <property type="entry name" value="yfcH"/>
    <property type="match status" value="1"/>
</dbReference>
<name>A0AA39F605_MICHY</name>
<gene>
    <name evidence="3" type="ORF">PV327_007271</name>
</gene>
<evidence type="ECO:0000259" key="1">
    <source>
        <dbReference type="Pfam" id="PF01370"/>
    </source>
</evidence>
<dbReference type="EMBL" id="JAQQBR010001833">
    <property type="protein sequence ID" value="KAK0163605.1"/>
    <property type="molecule type" value="Genomic_DNA"/>
</dbReference>
<reference evidence="3" key="1">
    <citation type="journal article" date="2023" name="bioRxiv">
        <title>Scaffold-level genome assemblies of two parasitoid biocontrol wasps reveal the parthenogenesis mechanism and an associated novel virus.</title>
        <authorList>
            <person name="Inwood S."/>
            <person name="Skelly J."/>
            <person name="Guhlin J."/>
            <person name="Harrop T."/>
            <person name="Goldson S."/>
            <person name="Dearden P."/>
        </authorList>
    </citation>
    <scope>NUCLEOTIDE SEQUENCE</scope>
    <source>
        <strain evidence="3">Lincoln</strain>
        <tissue evidence="3">Whole body</tissue>
    </source>
</reference>
<evidence type="ECO:0008006" key="5">
    <source>
        <dbReference type="Google" id="ProtNLM"/>
    </source>
</evidence>
<dbReference type="InterPro" id="IPR010099">
    <property type="entry name" value="SDR39U1"/>
</dbReference>
<protein>
    <recommendedName>
        <fullName evidence="5">Epimerase family protein SDR39U1</fullName>
    </recommendedName>
</protein>
<feature type="domain" description="NAD-dependent epimerase/dehydratase" evidence="1">
    <location>
        <begin position="6"/>
        <end position="210"/>
    </location>
</feature>
<dbReference type="Pfam" id="PF01370">
    <property type="entry name" value="Epimerase"/>
    <property type="match status" value="1"/>
</dbReference>
<evidence type="ECO:0000313" key="3">
    <source>
        <dbReference type="EMBL" id="KAK0163605.1"/>
    </source>
</evidence>
<evidence type="ECO:0000259" key="2">
    <source>
        <dbReference type="Pfam" id="PF08338"/>
    </source>
</evidence>
<dbReference type="InterPro" id="IPR036291">
    <property type="entry name" value="NAD(P)-bd_dom_sf"/>
</dbReference>
<evidence type="ECO:0000313" key="4">
    <source>
        <dbReference type="Proteomes" id="UP001168972"/>
    </source>
</evidence>
<dbReference type="PANTHER" id="PTHR11092:SF0">
    <property type="entry name" value="EPIMERASE FAMILY PROTEIN SDR39U1"/>
    <property type="match status" value="1"/>
</dbReference>
<dbReference type="SUPFAM" id="SSF51735">
    <property type="entry name" value="NAD(P)-binding Rossmann-fold domains"/>
    <property type="match status" value="1"/>
</dbReference>
<organism evidence="3 4">
    <name type="scientific">Microctonus hyperodae</name>
    <name type="common">Parasitoid wasp</name>
    <dbReference type="NCBI Taxonomy" id="165561"/>
    <lineage>
        <taxon>Eukaryota</taxon>
        <taxon>Metazoa</taxon>
        <taxon>Ecdysozoa</taxon>
        <taxon>Arthropoda</taxon>
        <taxon>Hexapoda</taxon>
        <taxon>Insecta</taxon>
        <taxon>Pterygota</taxon>
        <taxon>Neoptera</taxon>
        <taxon>Endopterygota</taxon>
        <taxon>Hymenoptera</taxon>
        <taxon>Apocrita</taxon>
        <taxon>Ichneumonoidea</taxon>
        <taxon>Braconidae</taxon>
        <taxon>Euphorinae</taxon>
        <taxon>Microctonus</taxon>
    </lineage>
</organism>
<feature type="domain" description="DUF1731" evidence="2">
    <location>
        <begin position="246"/>
        <end position="291"/>
    </location>
</feature>
<sequence>MVVKRVVIGGGSGFIGSALSHALKNEGINVTIISRKERPNGITWANLAKNGLPGDTTHVINVAGQNILDPKKKWTKEFKKIVWDSRVGTTKSLAKAVANSDVKFFATISGVAYYKPNDKEYTEYDKCEKYDFLSELTHAWEEAAELPRDNKCRRVTLRSGVVLGRTGGMINQIFVPFFFCLGGPMGTGNQYVPWIHISDIVNLFIFASYKDNVTGILNGVAPEIITNKQFTKAFSRALWKPAFIPMPSFALNLLFNSERAKIILEGQKVIPKRVLEYGFEYQYPNIKDACMQFSELVYTEAY</sequence>
<dbReference type="Pfam" id="PF08338">
    <property type="entry name" value="DUF1731"/>
    <property type="match status" value="1"/>
</dbReference>